<reference evidence="3 4" key="1">
    <citation type="submission" date="2020-08" db="EMBL/GenBank/DDBJ databases">
        <title>Genomic Encyclopedia of Type Strains, Phase III (KMG-III): the genomes of soil and plant-associated and newly described type strains.</title>
        <authorList>
            <person name="Whitman W."/>
        </authorList>
    </citation>
    <scope>NUCLEOTIDE SEQUENCE [LARGE SCALE GENOMIC DNA]</scope>
    <source>
        <strain evidence="3 4">CECT 3259</strain>
    </source>
</reference>
<evidence type="ECO:0000313" key="3">
    <source>
        <dbReference type="EMBL" id="MBB5117693.1"/>
    </source>
</evidence>
<dbReference type="Pfam" id="PF09250">
    <property type="entry name" value="Prim-Pol"/>
    <property type="match status" value="1"/>
</dbReference>
<dbReference type="InterPro" id="IPR015330">
    <property type="entry name" value="DNA_primase/pol_bifunc_N"/>
</dbReference>
<evidence type="ECO:0000256" key="1">
    <source>
        <dbReference type="SAM" id="MobiDB-lite"/>
    </source>
</evidence>
<feature type="domain" description="DNA primase/polymerase bifunctional N-terminal" evidence="2">
    <location>
        <begin position="74"/>
        <end position="201"/>
    </location>
</feature>
<feature type="compositionally biased region" description="Pro residues" evidence="1">
    <location>
        <begin position="53"/>
        <end position="62"/>
    </location>
</feature>
<feature type="region of interest" description="Disordered" evidence="1">
    <location>
        <begin position="1"/>
        <end position="30"/>
    </location>
</feature>
<protein>
    <recommendedName>
        <fullName evidence="2">DNA primase/polymerase bifunctional N-terminal domain-containing protein</fullName>
    </recommendedName>
</protein>
<proteinExistence type="predicted"/>
<organism evidence="3 4">
    <name type="scientific">Streptomyces eurocidicus</name>
    <name type="common">Streptoverticillium eurocidicus</name>
    <dbReference type="NCBI Taxonomy" id="66423"/>
    <lineage>
        <taxon>Bacteria</taxon>
        <taxon>Bacillati</taxon>
        <taxon>Actinomycetota</taxon>
        <taxon>Actinomycetes</taxon>
        <taxon>Kitasatosporales</taxon>
        <taxon>Streptomycetaceae</taxon>
        <taxon>Streptomyces</taxon>
    </lineage>
</organism>
<feature type="region of interest" description="Disordered" evidence="1">
    <location>
        <begin position="42"/>
        <end position="82"/>
    </location>
</feature>
<sequence length="301" mass="31742">MSSWPHDSRPSLPSPSLPSSSRPTIPAVPVAPVAPFPTARPFPTAHPFAPDLPTRPVPPRLPGIPAQRRSGPPGPRTQPPTASYVTLAGADWLASASRFPRSVHALWADNPAAPVVLPCGGVFDVVGVPALFGRRVLDRLWAGGPGSGPVAAQRGRLLLFAAPGTAQRLPALLGWEEWARAMPPLLCHGTGDAVTVPPLYPPDEEEPAPPASRWLVAPEVRHPWLPDAEVLLWACVRVARTAAAAAARPVPPAPDDRSPDCPPDRSQDLSQDLPPDRIAARPVPEPLASTPVTSTSTLSPR</sequence>
<feature type="compositionally biased region" description="Low complexity" evidence="1">
    <location>
        <begin position="17"/>
        <end position="30"/>
    </location>
</feature>
<feature type="compositionally biased region" description="Basic and acidic residues" evidence="1">
    <location>
        <begin position="254"/>
        <end position="267"/>
    </location>
</feature>
<feature type="region of interest" description="Disordered" evidence="1">
    <location>
        <begin position="245"/>
        <end position="301"/>
    </location>
</feature>
<dbReference type="Proteomes" id="UP000528608">
    <property type="component" value="Unassembled WGS sequence"/>
</dbReference>
<comment type="caution">
    <text evidence="3">The sequence shown here is derived from an EMBL/GenBank/DDBJ whole genome shotgun (WGS) entry which is preliminary data.</text>
</comment>
<feature type="compositionally biased region" description="Low complexity" evidence="1">
    <location>
        <begin position="286"/>
        <end position="301"/>
    </location>
</feature>
<name>A0A7W8EZL6_STREU</name>
<dbReference type="EMBL" id="JACHJF010000002">
    <property type="protein sequence ID" value="MBB5117693.1"/>
    <property type="molecule type" value="Genomic_DNA"/>
</dbReference>
<evidence type="ECO:0000259" key="2">
    <source>
        <dbReference type="Pfam" id="PF09250"/>
    </source>
</evidence>
<evidence type="ECO:0000313" key="4">
    <source>
        <dbReference type="Proteomes" id="UP000528608"/>
    </source>
</evidence>
<dbReference type="AlphaFoldDB" id="A0A7W8EZL6"/>
<accession>A0A7W8EZL6</accession>
<gene>
    <name evidence="3" type="ORF">FHS36_001099</name>
</gene>